<dbReference type="SUPFAM" id="SSF63446">
    <property type="entry name" value="Type I dockerin domain"/>
    <property type="match status" value="1"/>
</dbReference>
<sequence>MIKINKFLAASVVTLSLAACDLAPYSSIAVYADQAAKVVCDERYWVAARSGPGTEYELEHKLSNGKDIIILEQTTGADGKVWYKAKYNLAANNEECVSYIRSDFVSAGTGTAASDNAQTGDASADTGNADAIQQNNEEQLALATASGAYATGTITGGNVYVRNAAGTSGTTKVVSLNWNHQVDIIGETRVNGVVWYNVKGTLNGKAFTGWTISTYIKVTYNNSGDNTDFVTAMKNAGFPDSYIPNLTALHNKYPSWTFEAVNTGLNWDTVIENESVNGLNLVSKSADNAKKSTAAGAYNWSTNTWVEYEPGWVSASSAYIAYLMDPRNFLDETNIFQFQSLAYSPNEALEGVKSIVKGTFMEGTKTYSNNGEKINYASTFMDVAKSSGVSAYHIASRIKQEQGQKGTSPLISGTYSGYEGYYNYFNFSATGNTKDKIYKNGLAFAKKQGWNTRAKSISGGAVKVGSNYINKGQNTLYFEKFNVVNTSSLYFHQYMGNATAALTEGQSLAKGYSDRNQAFVFKIPVYNNMPSSAVGFDKAGDTNNYLQSLAISGVTLTPAFNGATTSYSAVVSNAISSVTVSADAVSGNSGVSGTGSYSLAVGNNTIKVKCKSQSGDTRTYTININRQAASANNAGDNNNQNNNNQNNTDVNITSGKYSIGTYITGIEPGTGAADFVKNIAVSASGTVKLLTSSGSENSGKIATGNKVAVYDASGNLKKTYDIVIYGDINGDGAVNALDMIKLNRHILGKGTLTGAYLEAADANRKRDGGNALDMIIMNRHILGKSKISQN</sequence>
<dbReference type="GeneID" id="86989078"/>
<dbReference type="PROSITE" id="PS51257">
    <property type="entry name" value="PROKAR_LIPOPROTEIN"/>
    <property type="match status" value="1"/>
</dbReference>
<dbReference type="GO" id="GO:0000272">
    <property type="term" value="P:polysaccharide catabolic process"/>
    <property type="evidence" value="ECO:0007669"/>
    <property type="project" value="InterPro"/>
</dbReference>
<dbReference type="EMBL" id="CYXM01000027">
    <property type="protein sequence ID" value="CUN29494.1"/>
    <property type="molecule type" value="Genomic_DNA"/>
</dbReference>
<dbReference type="PROSITE" id="PS00448">
    <property type="entry name" value="CLOS_CELLULOSOME_RPT"/>
    <property type="match status" value="1"/>
</dbReference>
<gene>
    <name evidence="3" type="primary">atl</name>
    <name evidence="3" type="ORF">ERS852580_03410</name>
</gene>
<dbReference type="InterPro" id="IPR016134">
    <property type="entry name" value="Dockerin_dom"/>
</dbReference>
<feature type="domain" description="Dockerin" evidence="2">
    <location>
        <begin position="721"/>
        <end position="789"/>
    </location>
</feature>
<dbReference type="Pfam" id="PF00404">
    <property type="entry name" value="Dockerin_1"/>
    <property type="match status" value="1"/>
</dbReference>
<dbReference type="PROSITE" id="PS51766">
    <property type="entry name" value="DOCKERIN"/>
    <property type="match status" value="1"/>
</dbReference>
<dbReference type="InterPro" id="IPR018247">
    <property type="entry name" value="EF_Hand_1_Ca_BS"/>
</dbReference>
<dbReference type="RefSeq" id="WP_012743137.1">
    <property type="nucleotide sequence ID" value="NZ_CP092643.1"/>
</dbReference>
<protein>
    <submittedName>
        <fullName evidence="3">Bifunctional autolysin</fullName>
    </submittedName>
</protein>
<feature type="signal peptide" evidence="1">
    <location>
        <begin position="1"/>
        <end position="18"/>
    </location>
</feature>
<dbReference type="GO" id="GO:0004553">
    <property type="term" value="F:hydrolase activity, hydrolyzing O-glycosyl compounds"/>
    <property type="evidence" value="ECO:0007669"/>
    <property type="project" value="InterPro"/>
</dbReference>
<evidence type="ECO:0000313" key="3">
    <source>
        <dbReference type="EMBL" id="CUN29494.1"/>
    </source>
</evidence>
<dbReference type="AlphaFoldDB" id="A0A173VR46"/>
<reference evidence="3 4" key="1">
    <citation type="submission" date="2015-09" db="EMBL/GenBank/DDBJ databases">
        <authorList>
            <consortium name="Pathogen Informatics"/>
        </authorList>
    </citation>
    <scope>NUCLEOTIDE SEQUENCE [LARGE SCALE GENOMIC DNA]</scope>
    <source>
        <strain evidence="3 4">2789STDY5834968</strain>
    </source>
</reference>
<dbReference type="OMA" id="IPVYNNM"/>
<dbReference type="CDD" id="cd14256">
    <property type="entry name" value="Dockerin_I"/>
    <property type="match status" value="1"/>
</dbReference>
<dbReference type="OrthoDB" id="9816557at2"/>
<keyword evidence="1" id="KW-0732">Signal</keyword>
<evidence type="ECO:0000256" key="1">
    <source>
        <dbReference type="SAM" id="SignalP"/>
    </source>
</evidence>
<dbReference type="Pfam" id="PF12733">
    <property type="entry name" value="Cadherin-like"/>
    <property type="match status" value="1"/>
</dbReference>
<organism evidence="3 4">
    <name type="scientific">Agathobacter rectalis</name>
    <dbReference type="NCBI Taxonomy" id="39491"/>
    <lineage>
        <taxon>Bacteria</taxon>
        <taxon>Bacillati</taxon>
        <taxon>Bacillota</taxon>
        <taxon>Clostridia</taxon>
        <taxon>Lachnospirales</taxon>
        <taxon>Lachnospiraceae</taxon>
        <taxon>Agathobacter</taxon>
    </lineage>
</organism>
<evidence type="ECO:0000259" key="2">
    <source>
        <dbReference type="PROSITE" id="PS51766"/>
    </source>
</evidence>
<accession>A0A173VR46</accession>
<dbReference type="InterPro" id="IPR002105">
    <property type="entry name" value="Dockerin_1_rpt"/>
</dbReference>
<name>A0A173VR46_9FIRM</name>
<proteinExistence type="predicted"/>
<dbReference type="Proteomes" id="UP000095673">
    <property type="component" value="Unassembled WGS sequence"/>
</dbReference>
<dbReference type="Gene3D" id="1.10.1330.10">
    <property type="entry name" value="Dockerin domain"/>
    <property type="match status" value="1"/>
</dbReference>
<dbReference type="InterPro" id="IPR036439">
    <property type="entry name" value="Dockerin_dom_sf"/>
</dbReference>
<feature type="chain" id="PRO_5008014092" evidence="1">
    <location>
        <begin position="19"/>
        <end position="790"/>
    </location>
</feature>
<dbReference type="InterPro" id="IPR025883">
    <property type="entry name" value="Cadherin-like_domain"/>
</dbReference>
<dbReference type="PROSITE" id="PS00018">
    <property type="entry name" value="EF_HAND_1"/>
    <property type="match status" value="1"/>
</dbReference>
<evidence type="ECO:0000313" key="4">
    <source>
        <dbReference type="Proteomes" id="UP000095673"/>
    </source>
</evidence>